<evidence type="ECO:0000313" key="2">
    <source>
        <dbReference type="Proteomes" id="UP000604046"/>
    </source>
</evidence>
<organism evidence="1 2">
    <name type="scientific">Symbiodinium natans</name>
    <dbReference type="NCBI Taxonomy" id="878477"/>
    <lineage>
        <taxon>Eukaryota</taxon>
        <taxon>Sar</taxon>
        <taxon>Alveolata</taxon>
        <taxon>Dinophyceae</taxon>
        <taxon>Suessiales</taxon>
        <taxon>Symbiodiniaceae</taxon>
        <taxon>Symbiodinium</taxon>
    </lineage>
</organism>
<proteinExistence type="predicted"/>
<gene>
    <name evidence="1" type="ORF">SNAT2548_LOCUS12107</name>
</gene>
<keyword evidence="2" id="KW-1185">Reference proteome</keyword>
<protein>
    <submittedName>
        <fullName evidence="1">Uncharacterized protein</fullName>
    </submittedName>
</protein>
<dbReference type="AlphaFoldDB" id="A0A812LT28"/>
<sequence>DIAILASLLCSLGYHVRAGHPLGSMVVLLQDPELERYLPCQRSVVRNVMQYTDGDRDTLQRVLTAVTVGLEQVRLYSALFTPTDELVELYSGVQAASQDVLAALHLRLLDEQWELL</sequence>
<name>A0A812LT28_9DINO</name>
<feature type="non-terminal residue" evidence="1">
    <location>
        <position position="1"/>
    </location>
</feature>
<reference evidence="1" key="1">
    <citation type="submission" date="2021-02" db="EMBL/GenBank/DDBJ databases">
        <authorList>
            <person name="Dougan E. K."/>
            <person name="Rhodes N."/>
            <person name="Thang M."/>
            <person name="Chan C."/>
        </authorList>
    </citation>
    <scope>NUCLEOTIDE SEQUENCE</scope>
</reference>
<accession>A0A812LT28</accession>
<dbReference type="EMBL" id="CAJNDS010001131">
    <property type="protein sequence ID" value="CAE7249065.1"/>
    <property type="molecule type" value="Genomic_DNA"/>
</dbReference>
<evidence type="ECO:0000313" key="1">
    <source>
        <dbReference type="EMBL" id="CAE7249065.1"/>
    </source>
</evidence>
<dbReference type="Proteomes" id="UP000604046">
    <property type="component" value="Unassembled WGS sequence"/>
</dbReference>
<comment type="caution">
    <text evidence="1">The sequence shown here is derived from an EMBL/GenBank/DDBJ whole genome shotgun (WGS) entry which is preliminary data.</text>
</comment>